<evidence type="ECO:0000256" key="1">
    <source>
        <dbReference type="SAM" id="SignalP"/>
    </source>
</evidence>
<gene>
    <name evidence="2" type="ORF">GGD40_003698</name>
</gene>
<protein>
    <submittedName>
        <fullName evidence="2">Uncharacterized protein</fullName>
    </submittedName>
</protein>
<dbReference type="RefSeq" id="WP_179744488.1">
    <property type="nucleotide sequence ID" value="NZ_JACCAS010000001.1"/>
</dbReference>
<dbReference type="EMBL" id="JACCAS010000001">
    <property type="protein sequence ID" value="NYH24219.1"/>
    <property type="molecule type" value="Genomic_DNA"/>
</dbReference>
<sequence length="50" mass="5332">MDKQYKRSISRRLRVALLAAIAVGSASALAASFDSGHMRLPDEKAVGTQS</sequence>
<keyword evidence="1" id="KW-0732">Signal</keyword>
<dbReference type="AlphaFoldDB" id="A0A7Y9WNL2"/>
<dbReference type="Proteomes" id="UP000540929">
    <property type="component" value="Unassembled WGS sequence"/>
</dbReference>
<name>A0A7Y9WNL2_9BURK</name>
<evidence type="ECO:0000313" key="2">
    <source>
        <dbReference type="EMBL" id="NYH24219.1"/>
    </source>
</evidence>
<keyword evidence="3" id="KW-1185">Reference proteome</keyword>
<evidence type="ECO:0000313" key="3">
    <source>
        <dbReference type="Proteomes" id="UP000540929"/>
    </source>
</evidence>
<comment type="caution">
    <text evidence="2">The sequence shown here is derived from an EMBL/GenBank/DDBJ whole genome shotgun (WGS) entry which is preliminary data.</text>
</comment>
<reference evidence="2 3" key="1">
    <citation type="submission" date="2020-07" db="EMBL/GenBank/DDBJ databases">
        <title>Exploring microbial biodiversity for novel pathways involved in the catabolism of aromatic compounds derived from lignin.</title>
        <authorList>
            <person name="Elkins J."/>
        </authorList>
    </citation>
    <scope>NUCLEOTIDE SEQUENCE [LARGE SCALE GENOMIC DNA]</scope>
    <source>
        <strain evidence="2 3">H2C3C</strain>
    </source>
</reference>
<feature type="chain" id="PRO_5030922340" evidence="1">
    <location>
        <begin position="31"/>
        <end position="50"/>
    </location>
</feature>
<organism evidence="2 3">
    <name type="scientific">Paraburkholderia bryophila</name>
    <dbReference type="NCBI Taxonomy" id="420952"/>
    <lineage>
        <taxon>Bacteria</taxon>
        <taxon>Pseudomonadati</taxon>
        <taxon>Pseudomonadota</taxon>
        <taxon>Betaproteobacteria</taxon>
        <taxon>Burkholderiales</taxon>
        <taxon>Burkholderiaceae</taxon>
        <taxon>Paraburkholderia</taxon>
    </lineage>
</organism>
<feature type="signal peptide" evidence="1">
    <location>
        <begin position="1"/>
        <end position="30"/>
    </location>
</feature>
<proteinExistence type="predicted"/>
<accession>A0A7Y9WNL2</accession>